<dbReference type="AlphaFoldDB" id="A0A9P6U862"/>
<protein>
    <recommendedName>
        <fullName evidence="4">Protein kinase domain-containing protein</fullName>
    </recommendedName>
</protein>
<reference evidence="2" key="1">
    <citation type="journal article" date="2020" name="Fungal Divers.">
        <title>Resolving the Mortierellaceae phylogeny through synthesis of multi-gene phylogenetics and phylogenomics.</title>
        <authorList>
            <person name="Vandepol N."/>
            <person name="Liber J."/>
            <person name="Desiro A."/>
            <person name="Na H."/>
            <person name="Kennedy M."/>
            <person name="Barry K."/>
            <person name="Grigoriev I.V."/>
            <person name="Miller A.N."/>
            <person name="O'Donnell K."/>
            <person name="Stajich J.E."/>
            <person name="Bonito G."/>
        </authorList>
    </citation>
    <scope>NUCLEOTIDE SEQUENCE</scope>
    <source>
        <strain evidence="2">KOD948</strain>
    </source>
</reference>
<organism evidence="2 3">
    <name type="scientific">Mortierella polycephala</name>
    <dbReference type="NCBI Taxonomy" id="41804"/>
    <lineage>
        <taxon>Eukaryota</taxon>
        <taxon>Fungi</taxon>
        <taxon>Fungi incertae sedis</taxon>
        <taxon>Mucoromycota</taxon>
        <taxon>Mortierellomycotina</taxon>
        <taxon>Mortierellomycetes</taxon>
        <taxon>Mortierellales</taxon>
        <taxon>Mortierellaceae</taxon>
        <taxon>Mortierella</taxon>
    </lineage>
</organism>
<keyword evidence="3" id="KW-1185">Reference proteome</keyword>
<evidence type="ECO:0000256" key="1">
    <source>
        <dbReference type="SAM" id="MobiDB-lite"/>
    </source>
</evidence>
<feature type="compositionally biased region" description="Polar residues" evidence="1">
    <location>
        <begin position="18"/>
        <end position="37"/>
    </location>
</feature>
<accession>A0A9P6U862</accession>
<dbReference type="Proteomes" id="UP000726737">
    <property type="component" value="Unassembled WGS sequence"/>
</dbReference>
<evidence type="ECO:0008006" key="4">
    <source>
        <dbReference type="Google" id="ProtNLM"/>
    </source>
</evidence>
<feature type="compositionally biased region" description="Basic and acidic residues" evidence="1">
    <location>
        <begin position="1"/>
        <end position="13"/>
    </location>
</feature>
<name>A0A9P6U862_9FUNG</name>
<dbReference type="EMBL" id="JAAAJA010000077">
    <property type="protein sequence ID" value="KAG0263323.1"/>
    <property type="molecule type" value="Genomic_DNA"/>
</dbReference>
<comment type="caution">
    <text evidence="2">The sequence shown here is derived from an EMBL/GenBank/DDBJ whole genome shotgun (WGS) entry which is preliminary data.</text>
</comment>
<proteinExistence type="predicted"/>
<gene>
    <name evidence="2" type="ORF">BG011_008952</name>
</gene>
<sequence length="82" mass="9126">MKRASEEQLDHTAKRPHSLTSTHNSHLPVSPNLSAGSPSPPRKKELKVWKGCSLLKDFEMVDKLGEGTFGQVLYLQQTLLCP</sequence>
<evidence type="ECO:0000313" key="2">
    <source>
        <dbReference type="EMBL" id="KAG0263323.1"/>
    </source>
</evidence>
<evidence type="ECO:0000313" key="3">
    <source>
        <dbReference type="Proteomes" id="UP000726737"/>
    </source>
</evidence>
<feature type="region of interest" description="Disordered" evidence="1">
    <location>
        <begin position="1"/>
        <end position="44"/>
    </location>
</feature>